<reference evidence="4" key="1">
    <citation type="submission" date="2020-03" db="EMBL/GenBank/DDBJ databases">
        <title>New insights into the lineage-specific expansion and functional diversification of AID/APOBEC family in lamprey.</title>
        <authorList>
            <person name="Yuan S."/>
            <person name="Luo L."/>
            <person name="Chen Y."/>
            <person name="Deng L."/>
            <person name="Chen S."/>
            <person name="Xu A."/>
        </authorList>
    </citation>
    <scope>NUCLEOTIDE SEQUENCE</scope>
</reference>
<evidence type="ECO:0000313" key="4">
    <source>
        <dbReference type="EMBL" id="QSL97326.1"/>
    </source>
</evidence>
<feature type="region of interest" description="Disordered" evidence="3">
    <location>
        <begin position="254"/>
        <end position="291"/>
    </location>
</feature>
<evidence type="ECO:0000256" key="2">
    <source>
        <dbReference type="ARBA" id="ARBA00022801"/>
    </source>
</evidence>
<feature type="region of interest" description="Disordered" evidence="3">
    <location>
        <begin position="210"/>
        <end position="238"/>
    </location>
</feature>
<dbReference type="GO" id="GO:0046872">
    <property type="term" value="F:metal ion binding"/>
    <property type="evidence" value="ECO:0007669"/>
    <property type="project" value="UniProtKB-KW"/>
</dbReference>
<organism evidence="4">
    <name type="scientific">Lethenteron camtschaticum</name>
    <name type="common">Japanese lamprey</name>
    <name type="synonym">Lampetra japonica</name>
    <dbReference type="NCBI Taxonomy" id="980415"/>
    <lineage>
        <taxon>Eukaryota</taxon>
        <taxon>Metazoa</taxon>
        <taxon>Chordata</taxon>
        <taxon>Craniata</taxon>
        <taxon>Vertebrata</taxon>
        <taxon>Cyclostomata</taxon>
        <taxon>Hyperoartia</taxon>
        <taxon>Petromyzontiformes</taxon>
        <taxon>Petromyzontidae</taxon>
        <taxon>Lethenteron</taxon>
    </lineage>
</organism>
<dbReference type="GO" id="GO:0005634">
    <property type="term" value="C:nucleus"/>
    <property type="evidence" value="ECO:0007669"/>
    <property type="project" value="TreeGrafter"/>
</dbReference>
<sequence>MSVFLHKKLPLNTFLFEFNNLEKAYGRNSCYIFFKLKPIHAVGATSTTGTTGSELWGYATNKWEVADGIPRESPEKRGMHTEELLLDEMTRHVREHSGVGFCVEWFTSWSPCHRCSGLLLRWLRDIGGGRHRLRVWFSRIYYGDDGAVRAGLRRLRRAGVQLGVMDGRLHDYCAHVLVDAARGDPTPPWLVPWHINVPRVQRAFDEIMDEKDDNGSDNSDPGKLSETTSGGHESWHDDDLHLPLEDLTVVVECTPSKQGPPEATAAPTLPRKRQQEDPVDALTAKRALFNH</sequence>
<dbReference type="PANTHER" id="PTHR13857">
    <property type="entry name" value="MRNA EDITING ENZYME"/>
    <property type="match status" value="1"/>
</dbReference>
<dbReference type="GO" id="GO:0003723">
    <property type="term" value="F:RNA binding"/>
    <property type="evidence" value="ECO:0007669"/>
    <property type="project" value="TreeGrafter"/>
</dbReference>
<evidence type="ECO:0000256" key="1">
    <source>
        <dbReference type="ARBA" id="ARBA00022723"/>
    </source>
</evidence>
<dbReference type="InterPro" id="IPR050610">
    <property type="entry name" value="APOBEC_Cyt_Deaminase"/>
</dbReference>
<keyword evidence="1" id="KW-0479">Metal-binding</keyword>
<proteinExistence type="evidence at transcript level"/>
<dbReference type="GO" id="GO:0005737">
    <property type="term" value="C:cytoplasm"/>
    <property type="evidence" value="ECO:0007669"/>
    <property type="project" value="TreeGrafter"/>
</dbReference>
<dbReference type="Pfam" id="PF18772">
    <property type="entry name" value="APOBEC2"/>
    <property type="match status" value="1"/>
</dbReference>
<accession>A0A899IGT7</accession>
<dbReference type="AlphaFoldDB" id="A0A899IGT7"/>
<protein>
    <submittedName>
        <fullName evidence="4">CDA1L2 2</fullName>
    </submittedName>
</protein>
<name>A0A899IGT7_LETCA</name>
<dbReference type="Gene3D" id="3.40.140.10">
    <property type="entry name" value="Cytidine Deaminase, domain 2"/>
    <property type="match status" value="1"/>
</dbReference>
<dbReference type="GO" id="GO:0016554">
    <property type="term" value="P:cytidine to uridine editing"/>
    <property type="evidence" value="ECO:0007669"/>
    <property type="project" value="TreeGrafter"/>
</dbReference>
<evidence type="ECO:0000256" key="3">
    <source>
        <dbReference type="SAM" id="MobiDB-lite"/>
    </source>
</evidence>
<dbReference type="GO" id="GO:0004126">
    <property type="term" value="F:cytidine deaminase activity"/>
    <property type="evidence" value="ECO:0007669"/>
    <property type="project" value="TreeGrafter"/>
</dbReference>
<keyword evidence="2" id="KW-0378">Hydrolase</keyword>
<dbReference type="EMBL" id="MT240953">
    <property type="protein sequence ID" value="QSL97326.1"/>
    <property type="molecule type" value="mRNA"/>
</dbReference>